<dbReference type="Proteomes" id="UP000006072">
    <property type="component" value="Unassembled WGS sequence"/>
</dbReference>
<evidence type="ECO:0000313" key="2">
    <source>
        <dbReference type="Proteomes" id="UP000006072"/>
    </source>
</evidence>
<dbReference type="AlphaFoldDB" id="K0UHT9"/>
<evidence type="ECO:0008006" key="3">
    <source>
        <dbReference type="Google" id="ProtNLM"/>
    </source>
</evidence>
<organism evidence="1 2">
    <name type="scientific">Mycolicibacterium vaccae ATCC 25954</name>
    <dbReference type="NCBI Taxonomy" id="1194972"/>
    <lineage>
        <taxon>Bacteria</taxon>
        <taxon>Bacillati</taxon>
        <taxon>Actinomycetota</taxon>
        <taxon>Actinomycetes</taxon>
        <taxon>Mycobacteriales</taxon>
        <taxon>Mycobacteriaceae</taxon>
        <taxon>Mycolicibacterium</taxon>
    </lineage>
</organism>
<dbReference type="HOGENOM" id="CLU_1048980_0_0_11"/>
<name>K0UHT9_MYCVA</name>
<proteinExistence type="predicted"/>
<gene>
    <name evidence="1" type="ORF">MVAC_28513</name>
</gene>
<keyword evidence="2" id="KW-1185">Reference proteome</keyword>
<evidence type="ECO:0000313" key="1">
    <source>
        <dbReference type="EMBL" id="EJZ04515.1"/>
    </source>
</evidence>
<sequence length="265" mass="29046">MGTAIRHSEPASRREVGAMELLDLQLINERDGRDSLPYPFMLTRPTRFEFVDDVAPYAAQLPDRLRSGDLSTFARCLDAWPHADVTVAGHVQYIPADTPSIRVLAFRTGQAGYLLEQRPEADVLDVYTISPFELGAAVAAAMGLQDPGRHPRIVIPEYVPIRPAIVDDDVVVAHHEVVADPGVKVSVSQLSAYAKVQSNWRPAREWGIDSGKESLTWIRVKDDGDYLGAPDRSSGIPLTAALLSERIDGLIAADIEMLREVSGEP</sequence>
<dbReference type="EMBL" id="ALQA01000113">
    <property type="protein sequence ID" value="EJZ04515.1"/>
    <property type="molecule type" value="Genomic_DNA"/>
</dbReference>
<reference evidence="1 2" key="1">
    <citation type="journal article" date="2012" name="J. Bacteriol.">
        <title>Complete Genome Sequence of Mycobacterium vaccae Type Strain ATCC 25954.</title>
        <authorList>
            <person name="Ho Y.S."/>
            <person name="Adroub S.A."/>
            <person name="Abadi M."/>
            <person name="Al Alwan B."/>
            <person name="Alkhateeb R."/>
            <person name="Gao G."/>
            <person name="Ragab A."/>
            <person name="Ali S."/>
            <person name="van Soolingen D."/>
            <person name="Bitter W."/>
            <person name="Pain A."/>
            <person name="Abdallah A.M."/>
        </authorList>
    </citation>
    <scope>NUCLEOTIDE SEQUENCE [LARGE SCALE GENOMIC DNA]</scope>
    <source>
        <strain evidence="1 2">ATCC 25954</strain>
    </source>
</reference>
<comment type="caution">
    <text evidence="1">The sequence shown here is derived from an EMBL/GenBank/DDBJ whole genome shotgun (WGS) entry which is preliminary data.</text>
</comment>
<dbReference type="eggNOG" id="ENOG5030SAG">
    <property type="taxonomic scope" value="Bacteria"/>
</dbReference>
<protein>
    <recommendedName>
        <fullName evidence="3">ESAT-6 protein secretion system EspG family protein</fullName>
    </recommendedName>
</protein>
<accession>K0UHT9</accession>
<dbReference type="PATRIC" id="fig|1194972.3.peg.5654"/>